<dbReference type="Proteomes" id="UP000525078">
    <property type="component" value="Unassembled WGS sequence"/>
</dbReference>
<dbReference type="EMBL" id="JAATIP010000191">
    <property type="protein sequence ID" value="KAF4361593.1"/>
    <property type="molecule type" value="Genomic_DNA"/>
</dbReference>
<proteinExistence type="predicted"/>
<feature type="region of interest" description="Disordered" evidence="3">
    <location>
        <begin position="184"/>
        <end position="218"/>
    </location>
</feature>
<organism evidence="5 6">
    <name type="scientific">Cannabis sativa</name>
    <name type="common">Hemp</name>
    <name type="synonym">Marijuana</name>
    <dbReference type="NCBI Taxonomy" id="3483"/>
    <lineage>
        <taxon>Eukaryota</taxon>
        <taxon>Viridiplantae</taxon>
        <taxon>Streptophyta</taxon>
        <taxon>Embryophyta</taxon>
        <taxon>Tracheophyta</taxon>
        <taxon>Spermatophyta</taxon>
        <taxon>Magnoliopsida</taxon>
        <taxon>eudicotyledons</taxon>
        <taxon>Gunneridae</taxon>
        <taxon>Pentapetalae</taxon>
        <taxon>rosids</taxon>
        <taxon>fabids</taxon>
        <taxon>Rosales</taxon>
        <taxon>Cannabaceae</taxon>
        <taxon>Cannabis</taxon>
    </lineage>
</organism>
<evidence type="ECO:0000256" key="1">
    <source>
        <dbReference type="PROSITE-ProRule" id="PRU00339"/>
    </source>
</evidence>
<dbReference type="InterPro" id="IPR019734">
    <property type="entry name" value="TPR_rpt"/>
</dbReference>
<keyword evidence="2" id="KW-0175">Coiled coil</keyword>
<dbReference type="InterPro" id="IPR038765">
    <property type="entry name" value="Papain-like_cys_pep_sf"/>
</dbReference>
<comment type="caution">
    <text evidence="5">The sequence shown here is derived from an EMBL/GenBank/DDBJ whole genome shotgun (WGS) entry which is preliminary data.</text>
</comment>
<dbReference type="PROSITE" id="PS50005">
    <property type="entry name" value="TPR"/>
    <property type="match status" value="1"/>
</dbReference>
<feature type="compositionally biased region" description="Polar residues" evidence="3">
    <location>
        <begin position="189"/>
        <end position="218"/>
    </location>
</feature>
<gene>
    <name evidence="5" type="ORF">F8388_007609</name>
</gene>
<feature type="compositionally biased region" description="Low complexity" evidence="3">
    <location>
        <begin position="1"/>
        <end position="12"/>
    </location>
</feature>
<reference evidence="5 6" key="1">
    <citation type="journal article" date="2020" name="bioRxiv">
        <title>Sequence and annotation of 42 cannabis genomes reveals extensive copy number variation in cannabinoid synthesis and pathogen resistance genes.</title>
        <authorList>
            <person name="Mckernan K.J."/>
            <person name="Helbert Y."/>
            <person name="Kane L.T."/>
            <person name="Ebling H."/>
            <person name="Zhang L."/>
            <person name="Liu B."/>
            <person name="Eaton Z."/>
            <person name="Mclaughlin S."/>
            <person name="Kingan S."/>
            <person name="Baybayan P."/>
            <person name="Concepcion G."/>
            <person name="Jordan M."/>
            <person name="Riva A."/>
            <person name="Barbazuk W."/>
            <person name="Harkins T."/>
        </authorList>
    </citation>
    <scope>NUCLEOTIDE SEQUENCE [LARGE SCALE GENOMIC DNA]</scope>
    <source>
        <strain evidence="6">cv. Jamaican Lion 4</strain>
        <tissue evidence="5">Leaf</tissue>
    </source>
</reference>
<evidence type="ECO:0000313" key="6">
    <source>
        <dbReference type="Proteomes" id="UP000525078"/>
    </source>
</evidence>
<feature type="compositionally biased region" description="Polar residues" evidence="3">
    <location>
        <begin position="514"/>
        <end position="523"/>
    </location>
</feature>
<protein>
    <recommendedName>
        <fullName evidence="4">DUF8039 domain-containing protein</fullName>
    </recommendedName>
</protein>
<dbReference type="SMART" id="SM00028">
    <property type="entry name" value="TPR"/>
    <property type="match status" value="2"/>
</dbReference>
<dbReference type="AlphaFoldDB" id="A0A7J6ET39"/>
<dbReference type="Gene3D" id="1.25.40.10">
    <property type="entry name" value="Tetratricopeptide repeat domain"/>
    <property type="match status" value="1"/>
</dbReference>
<feature type="repeat" description="TPR" evidence="1">
    <location>
        <begin position="413"/>
        <end position="446"/>
    </location>
</feature>
<evidence type="ECO:0000313" key="5">
    <source>
        <dbReference type="EMBL" id="KAF4361593.1"/>
    </source>
</evidence>
<dbReference type="PANTHER" id="PTHR46284:SF5">
    <property type="entry name" value="PROTEIN KINESIN LIGHT CHAIN-RELATED 3"/>
    <property type="match status" value="1"/>
</dbReference>
<keyword evidence="1" id="KW-0802">TPR repeat</keyword>
<accession>A0A7J6ET39</accession>
<evidence type="ECO:0000256" key="2">
    <source>
        <dbReference type="SAM" id="Coils"/>
    </source>
</evidence>
<evidence type="ECO:0000259" key="4">
    <source>
        <dbReference type="Pfam" id="PF26133"/>
    </source>
</evidence>
<dbReference type="SUPFAM" id="SSF54001">
    <property type="entry name" value="Cysteine proteinases"/>
    <property type="match status" value="1"/>
</dbReference>
<dbReference type="InterPro" id="IPR058352">
    <property type="entry name" value="DUF8039"/>
</dbReference>
<dbReference type="PANTHER" id="PTHR46284">
    <property type="entry name" value="PROTEIN KINESIN LIGHT CHAIN-RELATED 3"/>
    <property type="match status" value="1"/>
</dbReference>
<feature type="coiled-coil region" evidence="2">
    <location>
        <begin position="419"/>
        <end position="446"/>
    </location>
</feature>
<feature type="compositionally biased region" description="Basic and acidic residues" evidence="3">
    <location>
        <begin position="501"/>
        <end position="513"/>
    </location>
</feature>
<dbReference type="InterPro" id="IPR011990">
    <property type="entry name" value="TPR-like_helical_dom_sf"/>
</dbReference>
<feature type="region of interest" description="Disordered" evidence="3">
    <location>
        <begin position="464"/>
        <end position="523"/>
    </location>
</feature>
<feature type="compositionally biased region" description="Low complexity" evidence="3">
    <location>
        <begin position="477"/>
        <end position="492"/>
    </location>
</feature>
<name>A0A7J6ET39_CANSA</name>
<dbReference type="Pfam" id="PF13181">
    <property type="entry name" value="TPR_8"/>
    <property type="match status" value="1"/>
</dbReference>
<feature type="compositionally biased region" description="Polar residues" evidence="3">
    <location>
        <begin position="13"/>
        <end position="55"/>
    </location>
</feature>
<evidence type="ECO:0000256" key="3">
    <source>
        <dbReference type="SAM" id="MobiDB-lite"/>
    </source>
</evidence>
<feature type="region of interest" description="Disordered" evidence="3">
    <location>
        <begin position="1"/>
        <end position="55"/>
    </location>
</feature>
<dbReference type="Pfam" id="PF26133">
    <property type="entry name" value="DUF8039"/>
    <property type="match status" value="1"/>
</dbReference>
<feature type="domain" description="DUF8039" evidence="4">
    <location>
        <begin position="93"/>
        <end position="169"/>
    </location>
</feature>
<dbReference type="SUPFAM" id="SSF48452">
    <property type="entry name" value="TPR-like"/>
    <property type="match status" value="1"/>
</dbReference>
<sequence length="523" mass="57788">MKMMMSHQSQSQPNNATQPEVQSGNGVEGQSRNGVEGQSGNRVEAQSGNGVEAQSGTRVEAQLGNGVEAQSGTRVEAQLGNGLEIHQSTNSKDEPCRLIIESSLETVAKGYIVHTGDDKIHCDDIRDNLRVRITEVIVGDADLPKAISDEVVKVKDAINTFVPWPSHLVLRGFEALIEPRPKKLKVTRKNNPSQHIQPTTQPQQKESRPFSSSSVKTSTPQNIFGSIEHNIYIDKDDVSQVLHLEEISAAVISLYMRGLYETLLKMRIAQYVSFMEASQFAPSIGKTNNIVERARLLAERLNSVEKGMFLLTPYNLGRHWMVIIIYAHSQDAYFFDPVGNHPKEDAAIFAYQKALTVFKTTKGENHPSVGSVFVRLADLYNRTGKIRESKSYCENALRIYEKPMIGIPVEEIASGLSDISTIYESIDELEQALKLLEKALKIYNDAPGQQSTIAGIEAQMGLKKEMSSHEGPPGYDPPAATATATATATVADTKPKTKSVKRNERKKEKEKRIQVSSQGMVKL</sequence>